<feature type="region of interest" description="Disordered" evidence="1">
    <location>
        <begin position="1"/>
        <end position="21"/>
    </location>
</feature>
<protein>
    <submittedName>
        <fullName evidence="2">Uncharacterized protein</fullName>
    </submittedName>
</protein>
<reference evidence="2" key="5">
    <citation type="journal article" date="2021" name="G3 (Bethesda)">
        <title>Aegilops tauschii genome assembly Aet v5.0 features greater sequence contiguity and improved annotation.</title>
        <authorList>
            <person name="Wang L."/>
            <person name="Zhu T."/>
            <person name="Rodriguez J.C."/>
            <person name="Deal K.R."/>
            <person name="Dubcovsky J."/>
            <person name="McGuire P.E."/>
            <person name="Lux T."/>
            <person name="Spannagl M."/>
            <person name="Mayer K.F.X."/>
            <person name="Baldrich P."/>
            <person name="Meyers B.C."/>
            <person name="Huo N."/>
            <person name="Gu Y.Q."/>
            <person name="Zhou H."/>
            <person name="Devos K.M."/>
            <person name="Bennetzen J.L."/>
            <person name="Unver T."/>
            <person name="Budak H."/>
            <person name="Gulick P.J."/>
            <person name="Galiba G."/>
            <person name="Kalapos B."/>
            <person name="Nelson D.R."/>
            <person name="Li P."/>
            <person name="You F.M."/>
            <person name="Luo M.C."/>
            <person name="Dvorak J."/>
        </authorList>
    </citation>
    <scope>NUCLEOTIDE SEQUENCE [LARGE SCALE GENOMIC DNA]</scope>
    <source>
        <strain evidence="2">cv. AL8/78</strain>
    </source>
</reference>
<reference evidence="3" key="2">
    <citation type="journal article" date="2017" name="Nat. Plants">
        <title>The Aegilops tauschii genome reveals multiple impacts of transposons.</title>
        <authorList>
            <person name="Zhao G."/>
            <person name="Zou C."/>
            <person name="Li K."/>
            <person name="Wang K."/>
            <person name="Li T."/>
            <person name="Gao L."/>
            <person name="Zhang X."/>
            <person name="Wang H."/>
            <person name="Yang Z."/>
            <person name="Liu X."/>
            <person name="Jiang W."/>
            <person name="Mao L."/>
            <person name="Kong X."/>
            <person name="Jiao Y."/>
            <person name="Jia J."/>
        </authorList>
    </citation>
    <scope>NUCLEOTIDE SEQUENCE [LARGE SCALE GENOMIC DNA]</scope>
    <source>
        <strain evidence="3">cv. AL8/78</strain>
    </source>
</reference>
<accession>A0A453NRS5</accession>
<dbReference type="Proteomes" id="UP000015105">
    <property type="component" value="Chromosome 6D"/>
</dbReference>
<organism evidence="2 3">
    <name type="scientific">Aegilops tauschii subsp. strangulata</name>
    <name type="common">Goatgrass</name>
    <dbReference type="NCBI Taxonomy" id="200361"/>
    <lineage>
        <taxon>Eukaryota</taxon>
        <taxon>Viridiplantae</taxon>
        <taxon>Streptophyta</taxon>
        <taxon>Embryophyta</taxon>
        <taxon>Tracheophyta</taxon>
        <taxon>Spermatophyta</taxon>
        <taxon>Magnoliopsida</taxon>
        <taxon>Liliopsida</taxon>
        <taxon>Poales</taxon>
        <taxon>Poaceae</taxon>
        <taxon>BOP clade</taxon>
        <taxon>Pooideae</taxon>
        <taxon>Triticodae</taxon>
        <taxon>Triticeae</taxon>
        <taxon>Triticinae</taxon>
        <taxon>Aegilops</taxon>
    </lineage>
</organism>
<keyword evidence="3" id="KW-1185">Reference proteome</keyword>
<dbReference type="EnsemblPlants" id="AET6Gv20459200.2">
    <property type="protein sequence ID" value="AET6Gv20459200.2"/>
    <property type="gene ID" value="AET6Gv20459200"/>
</dbReference>
<reference evidence="2" key="3">
    <citation type="journal article" date="2017" name="Nature">
        <title>Genome sequence of the progenitor of the wheat D genome Aegilops tauschii.</title>
        <authorList>
            <person name="Luo M.C."/>
            <person name="Gu Y.Q."/>
            <person name="Puiu D."/>
            <person name="Wang H."/>
            <person name="Twardziok S.O."/>
            <person name="Deal K.R."/>
            <person name="Huo N."/>
            <person name="Zhu T."/>
            <person name="Wang L."/>
            <person name="Wang Y."/>
            <person name="McGuire P.E."/>
            <person name="Liu S."/>
            <person name="Long H."/>
            <person name="Ramasamy R.K."/>
            <person name="Rodriguez J.C."/>
            <person name="Van S.L."/>
            <person name="Yuan L."/>
            <person name="Wang Z."/>
            <person name="Xia Z."/>
            <person name="Xiao L."/>
            <person name="Anderson O.D."/>
            <person name="Ouyang S."/>
            <person name="Liang Y."/>
            <person name="Zimin A.V."/>
            <person name="Pertea G."/>
            <person name="Qi P."/>
            <person name="Bennetzen J.L."/>
            <person name="Dai X."/>
            <person name="Dawson M.W."/>
            <person name="Muller H.G."/>
            <person name="Kugler K."/>
            <person name="Rivarola-Duarte L."/>
            <person name="Spannagl M."/>
            <person name="Mayer K.F.X."/>
            <person name="Lu F.H."/>
            <person name="Bevan M.W."/>
            <person name="Leroy P."/>
            <person name="Li P."/>
            <person name="You F.M."/>
            <person name="Sun Q."/>
            <person name="Liu Z."/>
            <person name="Lyons E."/>
            <person name="Wicker T."/>
            <person name="Salzberg S.L."/>
            <person name="Devos K.M."/>
            <person name="Dvorak J."/>
        </authorList>
    </citation>
    <scope>NUCLEOTIDE SEQUENCE [LARGE SCALE GENOMIC DNA]</scope>
    <source>
        <strain evidence="2">cv. AL8/78</strain>
    </source>
</reference>
<proteinExistence type="predicted"/>
<reference evidence="2" key="4">
    <citation type="submission" date="2019-03" db="UniProtKB">
        <authorList>
            <consortium name="EnsemblPlants"/>
        </authorList>
    </citation>
    <scope>IDENTIFICATION</scope>
</reference>
<evidence type="ECO:0000313" key="2">
    <source>
        <dbReference type="EnsemblPlants" id="AET6Gv20459200.2"/>
    </source>
</evidence>
<dbReference type="AlphaFoldDB" id="A0A453NRS5"/>
<evidence type="ECO:0000256" key="1">
    <source>
        <dbReference type="SAM" id="MobiDB-lite"/>
    </source>
</evidence>
<evidence type="ECO:0000313" key="3">
    <source>
        <dbReference type="Proteomes" id="UP000015105"/>
    </source>
</evidence>
<sequence>VSAPIRVSRRRGSRRRQDLRKKRKLGQEANILLPIRDDYTDLALSARAWFIVESMPDGIWVSCTGRISSFNGLTLLH</sequence>
<dbReference type="Gramene" id="AET6Gv20459200.2">
    <property type="protein sequence ID" value="AET6Gv20459200.2"/>
    <property type="gene ID" value="AET6Gv20459200"/>
</dbReference>
<reference evidence="3" key="1">
    <citation type="journal article" date="2014" name="Science">
        <title>Ancient hybridizations among the ancestral genomes of bread wheat.</title>
        <authorList>
            <consortium name="International Wheat Genome Sequencing Consortium,"/>
            <person name="Marcussen T."/>
            <person name="Sandve S.R."/>
            <person name="Heier L."/>
            <person name="Spannagl M."/>
            <person name="Pfeifer M."/>
            <person name="Jakobsen K.S."/>
            <person name="Wulff B.B."/>
            <person name="Steuernagel B."/>
            <person name="Mayer K.F."/>
            <person name="Olsen O.A."/>
        </authorList>
    </citation>
    <scope>NUCLEOTIDE SEQUENCE [LARGE SCALE GENOMIC DNA]</scope>
    <source>
        <strain evidence="3">cv. AL8/78</strain>
    </source>
</reference>
<feature type="compositionally biased region" description="Basic residues" evidence="1">
    <location>
        <begin position="7"/>
        <end position="21"/>
    </location>
</feature>
<name>A0A453NRS5_AEGTS</name>